<feature type="zinc finger region" description="C3H1-type" evidence="4">
    <location>
        <begin position="177"/>
        <end position="205"/>
    </location>
</feature>
<dbReference type="EMBL" id="PJQM01000350">
    <property type="protein sequence ID" value="RCI05594.1"/>
    <property type="molecule type" value="Genomic_DNA"/>
</dbReference>
<feature type="domain" description="C3H1-type" evidence="6">
    <location>
        <begin position="231"/>
        <end position="257"/>
    </location>
</feature>
<dbReference type="PANTHER" id="PTHR46156:SF1">
    <property type="entry name" value="ZINC FINGER CCCH DOMAIN-CONTAINING PROTEIN 3"/>
    <property type="match status" value="1"/>
</dbReference>
<dbReference type="GO" id="GO:0008270">
    <property type="term" value="F:zinc ion binding"/>
    <property type="evidence" value="ECO:0007669"/>
    <property type="project" value="UniProtKB-KW"/>
</dbReference>
<proteinExistence type="predicted"/>
<dbReference type="SMART" id="SM00356">
    <property type="entry name" value="ZnF_C3H1"/>
    <property type="match status" value="5"/>
</dbReference>
<organism evidence="7 8">
    <name type="scientific">Rhizopus stolonifer</name>
    <name type="common">Rhizopus nigricans</name>
    <dbReference type="NCBI Taxonomy" id="4846"/>
    <lineage>
        <taxon>Eukaryota</taxon>
        <taxon>Fungi</taxon>
        <taxon>Fungi incertae sedis</taxon>
        <taxon>Mucoromycota</taxon>
        <taxon>Mucoromycotina</taxon>
        <taxon>Mucoromycetes</taxon>
        <taxon>Mucorales</taxon>
        <taxon>Mucorineae</taxon>
        <taxon>Rhizopodaceae</taxon>
        <taxon>Rhizopus</taxon>
    </lineage>
</organism>
<feature type="domain" description="C3H1-type" evidence="6">
    <location>
        <begin position="209"/>
        <end position="230"/>
    </location>
</feature>
<dbReference type="STRING" id="4846.A0A367KTQ9"/>
<dbReference type="Proteomes" id="UP000253551">
    <property type="component" value="Unassembled WGS sequence"/>
</dbReference>
<dbReference type="PANTHER" id="PTHR46156">
    <property type="entry name" value="CCCH ZINGC FINGER"/>
    <property type="match status" value="1"/>
</dbReference>
<gene>
    <name evidence="7" type="ORF">CU098_005733</name>
</gene>
<sequence length="432" mass="49585">MASNQEMMDRISQLTNAIQQQRNNNTTHGYSYRPTYRPNVYQHNTYNNTSYRPSYRPAFNNYNYNNTYRPSSYSPSKSHHRQLINEKDNTIVKSVDNSGRQQVSVNGVEFVVKGKKLVRKDVLDHSTPQTSHAPKYLIRKIKSSKGINKSNNRVFIRGPEGYVRHGRKSLVLKGQVEKKPTYCGFYTRYGTCPKAERCLFVHDPNRRAICPKFLQGKCKKTSCRLSHEPSDPIMPHCGYFQKGACTKEGCLYAHVKTNPKAPVCRPFATEGYCAKGAMCVEKHVHVCPEFAETSKCSNANCRLPHVARRKNEKGTGIVRLSSWVSPGYLYAQKEKAKMAQEALQEAVSSKTWIRPQIMTEEDEGFVRLFDDDQDNWAQYEREGTEEASDPLRFKEEDEEDDEDDDEEEVGSDMEEIYEEVSDEGEISTDDEK</sequence>
<dbReference type="OrthoDB" id="410307at2759"/>
<dbReference type="InterPro" id="IPR036855">
    <property type="entry name" value="Znf_CCCH_sf"/>
</dbReference>
<evidence type="ECO:0000313" key="8">
    <source>
        <dbReference type="Proteomes" id="UP000253551"/>
    </source>
</evidence>
<comment type="caution">
    <text evidence="7">The sequence shown here is derived from an EMBL/GenBank/DDBJ whole genome shotgun (WGS) entry which is preliminary data.</text>
</comment>
<keyword evidence="1 4" id="KW-0479">Metal-binding</keyword>
<feature type="region of interest" description="Disordered" evidence="5">
    <location>
        <begin position="379"/>
        <end position="432"/>
    </location>
</feature>
<reference evidence="7 8" key="1">
    <citation type="journal article" date="2018" name="G3 (Bethesda)">
        <title>Phylogenetic and Phylogenomic Definition of Rhizopus Species.</title>
        <authorList>
            <person name="Gryganskyi A.P."/>
            <person name="Golan J."/>
            <person name="Dolatabadi S."/>
            <person name="Mondo S."/>
            <person name="Robb S."/>
            <person name="Idnurm A."/>
            <person name="Muszewska A."/>
            <person name="Steczkiewicz K."/>
            <person name="Masonjones S."/>
            <person name="Liao H.L."/>
            <person name="Gajdeczka M.T."/>
            <person name="Anike F."/>
            <person name="Vuek A."/>
            <person name="Anishchenko I.M."/>
            <person name="Voigt K."/>
            <person name="de Hoog G.S."/>
            <person name="Smith M.E."/>
            <person name="Heitman J."/>
            <person name="Vilgalys R."/>
            <person name="Stajich J.E."/>
        </authorList>
    </citation>
    <scope>NUCLEOTIDE SEQUENCE [LARGE SCALE GENOMIC DNA]</scope>
    <source>
        <strain evidence="7 8">LSU 92-RS-03</strain>
    </source>
</reference>
<evidence type="ECO:0000256" key="1">
    <source>
        <dbReference type="ARBA" id="ARBA00022723"/>
    </source>
</evidence>
<feature type="compositionally biased region" description="Basic and acidic residues" evidence="5">
    <location>
        <begin position="379"/>
        <end position="395"/>
    </location>
</feature>
<evidence type="ECO:0000313" key="7">
    <source>
        <dbReference type="EMBL" id="RCI05594.1"/>
    </source>
</evidence>
<feature type="zinc finger region" description="C3H1-type" evidence="4">
    <location>
        <begin position="258"/>
        <end position="286"/>
    </location>
</feature>
<keyword evidence="8" id="KW-1185">Reference proteome</keyword>
<dbReference type="InterPro" id="IPR000571">
    <property type="entry name" value="Znf_CCCH"/>
</dbReference>
<keyword evidence="3 4" id="KW-0862">Zinc</keyword>
<feature type="domain" description="C3H1-type" evidence="6">
    <location>
        <begin position="258"/>
        <end position="286"/>
    </location>
</feature>
<dbReference type="AlphaFoldDB" id="A0A367KTQ9"/>
<feature type="zinc finger region" description="C3H1-type" evidence="4">
    <location>
        <begin position="231"/>
        <end position="257"/>
    </location>
</feature>
<accession>A0A367KTQ9</accession>
<evidence type="ECO:0000259" key="6">
    <source>
        <dbReference type="PROSITE" id="PS50103"/>
    </source>
</evidence>
<protein>
    <recommendedName>
        <fullName evidence="6">C3H1-type domain-containing protein</fullName>
    </recommendedName>
</protein>
<dbReference type="SUPFAM" id="SSF90229">
    <property type="entry name" value="CCCH zinc finger"/>
    <property type="match status" value="2"/>
</dbReference>
<feature type="compositionally biased region" description="Acidic residues" evidence="5">
    <location>
        <begin position="396"/>
        <end position="432"/>
    </location>
</feature>
<dbReference type="GO" id="GO:0005634">
    <property type="term" value="C:nucleus"/>
    <property type="evidence" value="ECO:0007669"/>
    <property type="project" value="TreeGrafter"/>
</dbReference>
<feature type="domain" description="C3H1-type" evidence="6">
    <location>
        <begin position="177"/>
        <end position="205"/>
    </location>
</feature>
<evidence type="ECO:0000256" key="2">
    <source>
        <dbReference type="ARBA" id="ARBA00022771"/>
    </source>
</evidence>
<keyword evidence="2 4" id="KW-0863">Zinc-finger</keyword>
<evidence type="ECO:0000256" key="3">
    <source>
        <dbReference type="ARBA" id="ARBA00022833"/>
    </source>
</evidence>
<name>A0A367KTQ9_RHIST</name>
<feature type="zinc finger region" description="C3H1-type" evidence="4">
    <location>
        <begin position="209"/>
        <end position="230"/>
    </location>
</feature>
<dbReference type="PROSITE" id="PS50103">
    <property type="entry name" value="ZF_C3H1"/>
    <property type="match status" value="4"/>
</dbReference>
<evidence type="ECO:0000256" key="5">
    <source>
        <dbReference type="SAM" id="MobiDB-lite"/>
    </source>
</evidence>
<evidence type="ECO:0000256" key="4">
    <source>
        <dbReference type="PROSITE-ProRule" id="PRU00723"/>
    </source>
</evidence>
<dbReference type="Gene3D" id="4.10.1000.10">
    <property type="entry name" value="Zinc finger, CCCH-type"/>
    <property type="match status" value="2"/>
</dbReference>